<reference evidence="3 4" key="1">
    <citation type="submission" date="2013-04" db="EMBL/GenBank/DDBJ databases">
        <title>The Genome Sequence of Sutterella wadsworthensis HGA0223.</title>
        <authorList>
            <consortium name="The Broad Institute Genomics Platform"/>
            <person name="Earl A."/>
            <person name="Ward D."/>
            <person name="Feldgarden M."/>
            <person name="Gevers D."/>
            <person name="Schmidt T.M."/>
            <person name="Dover J."/>
            <person name="Dai D."/>
            <person name="Walker B."/>
            <person name="Young S."/>
            <person name="Zeng Q."/>
            <person name="Gargeya S."/>
            <person name="Fitzgerald M."/>
            <person name="Haas B."/>
            <person name="Abouelleil A."/>
            <person name="Allen A.W."/>
            <person name="Alvarado L."/>
            <person name="Arachchi H.M."/>
            <person name="Berlin A.M."/>
            <person name="Chapman S.B."/>
            <person name="Gainer-Dewar J."/>
            <person name="Goldberg J."/>
            <person name="Griggs A."/>
            <person name="Gujja S."/>
            <person name="Hansen M."/>
            <person name="Howarth C."/>
            <person name="Imamovic A."/>
            <person name="Ireland A."/>
            <person name="Larimer J."/>
            <person name="McCowan C."/>
            <person name="Murphy C."/>
            <person name="Pearson M."/>
            <person name="Poon T.W."/>
            <person name="Priest M."/>
            <person name="Roberts A."/>
            <person name="Saif S."/>
            <person name="Shea T."/>
            <person name="Sisk P."/>
            <person name="Sykes S."/>
            <person name="Wortman J."/>
            <person name="Nusbaum C."/>
            <person name="Birren B."/>
        </authorList>
    </citation>
    <scope>NUCLEOTIDE SEQUENCE [LARGE SCALE GENOMIC DNA]</scope>
    <source>
        <strain evidence="3 4">HGA0223</strain>
    </source>
</reference>
<dbReference type="RefSeq" id="WP_016475201.1">
    <property type="nucleotide sequence ID" value="NZ_KE150481.1"/>
</dbReference>
<proteinExistence type="inferred from homology"/>
<sequence>MKTKLRFIPLTCAVILTSTGCAVQSPDYSRLLSDAAPQQWTASTLPAGHIAAWQDFWARWEDPVLVELITKALAANPDIETAAANLRAANASVTSANAALWPTASLGLNGSRNHADGTGRNSFSAEVSGGLSLNLAGSEFWQADAATLKAMASAYTLEDVRAATAAATAEAYVNLRAAEASLAVTKASLETYLETAETAQWQFQAGTGSASEAEDALMQVASSRAQIPTLEKNIIQYRNALMRLTGCPVDELGLEPTGIIPVPPMGGAVSMPAELIEQRPDVRAAKATAEAAVKNLKSAKSDFFPTLSLSGNIGTTATAVSALGASGTGVAGLAAALAMPILNWGNLIAGEETAMANLQSAVASYRSTLLSALEETDNALTAIRSAEYRKGDLERAVSHARTAEKLARDEYGAGIGEYTMLLSTQRSLLSARESELNNRADRANSYITLYRALGGDWAVNQSVSKSAAPTAAGK</sequence>
<dbReference type="GO" id="GO:0015562">
    <property type="term" value="F:efflux transmembrane transporter activity"/>
    <property type="evidence" value="ECO:0007669"/>
    <property type="project" value="InterPro"/>
</dbReference>
<accession>S3BEI1</accession>
<dbReference type="STRING" id="1203554.HMPREF1476_02177"/>
<comment type="subcellular location">
    <subcellularLocation>
        <location evidence="2">Cell membrane</location>
        <topology evidence="2">Lipid-anchor</topology>
    </subcellularLocation>
</comment>
<dbReference type="NCBIfam" id="TIGR01845">
    <property type="entry name" value="outer_NodT"/>
    <property type="match status" value="1"/>
</dbReference>
<organism evidence="3 4">
    <name type="scientific">Sutterella wadsworthensis HGA0223</name>
    <dbReference type="NCBI Taxonomy" id="1203554"/>
    <lineage>
        <taxon>Bacteria</taxon>
        <taxon>Pseudomonadati</taxon>
        <taxon>Pseudomonadota</taxon>
        <taxon>Betaproteobacteria</taxon>
        <taxon>Burkholderiales</taxon>
        <taxon>Sutterellaceae</taxon>
        <taxon>Sutterella</taxon>
    </lineage>
</organism>
<comment type="caution">
    <text evidence="3">The sequence shown here is derived from an EMBL/GenBank/DDBJ whole genome shotgun (WGS) entry which is preliminary data.</text>
</comment>
<keyword evidence="2" id="KW-0564">Palmitate</keyword>
<dbReference type="PANTHER" id="PTHR30203">
    <property type="entry name" value="OUTER MEMBRANE CATION EFFLUX PROTEIN"/>
    <property type="match status" value="1"/>
</dbReference>
<dbReference type="SUPFAM" id="SSF56954">
    <property type="entry name" value="Outer membrane efflux proteins (OEP)"/>
    <property type="match status" value="1"/>
</dbReference>
<evidence type="ECO:0000256" key="2">
    <source>
        <dbReference type="RuleBase" id="RU362097"/>
    </source>
</evidence>
<evidence type="ECO:0000313" key="3">
    <source>
        <dbReference type="EMBL" id="EPD97700.1"/>
    </source>
</evidence>
<keyword evidence="2 3" id="KW-0449">Lipoprotein</keyword>
<dbReference type="EMBL" id="ATCF01000034">
    <property type="protein sequence ID" value="EPD97700.1"/>
    <property type="molecule type" value="Genomic_DNA"/>
</dbReference>
<dbReference type="AlphaFoldDB" id="S3BEI1"/>
<dbReference type="Gene3D" id="2.20.200.10">
    <property type="entry name" value="Outer membrane efflux proteins (OEP)"/>
    <property type="match status" value="1"/>
</dbReference>
<dbReference type="PATRIC" id="fig|1203554.3.peg.2259"/>
<dbReference type="Gene3D" id="1.20.1600.10">
    <property type="entry name" value="Outer membrane efflux proteins (OEP)"/>
    <property type="match status" value="1"/>
</dbReference>
<dbReference type="InterPro" id="IPR010131">
    <property type="entry name" value="MdtP/NodT-like"/>
</dbReference>
<gene>
    <name evidence="3" type="ORF">HMPREF1476_02177</name>
</gene>
<evidence type="ECO:0000313" key="4">
    <source>
        <dbReference type="Proteomes" id="UP000014400"/>
    </source>
</evidence>
<keyword evidence="2" id="KW-1134">Transmembrane beta strand</keyword>
<dbReference type="GO" id="GO:0005886">
    <property type="term" value="C:plasma membrane"/>
    <property type="evidence" value="ECO:0007669"/>
    <property type="project" value="UniProtKB-SubCell"/>
</dbReference>
<name>S3BEI1_9BURK</name>
<keyword evidence="4" id="KW-1185">Reference proteome</keyword>
<evidence type="ECO:0000256" key="1">
    <source>
        <dbReference type="ARBA" id="ARBA00007613"/>
    </source>
</evidence>
<keyword evidence="2" id="KW-0472">Membrane</keyword>
<comment type="similarity">
    <text evidence="1 2">Belongs to the outer membrane factor (OMF) (TC 1.B.17) family.</text>
</comment>
<dbReference type="PROSITE" id="PS51257">
    <property type="entry name" value="PROKAR_LIPOPROTEIN"/>
    <property type="match status" value="1"/>
</dbReference>
<dbReference type="HOGENOM" id="CLU_012817_13_0_4"/>
<protein>
    <submittedName>
        <fullName evidence="3">NodT family efflux transporter, outer membrane factor (OMF) lipoprotein</fullName>
    </submittedName>
</protein>
<keyword evidence="2" id="KW-0812">Transmembrane</keyword>
<dbReference type="eggNOG" id="COG1538">
    <property type="taxonomic scope" value="Bacteria"/>
</dbReference>
<dbReference type="Proteomes" id="UP000014400">
    <property type="component" value="Unassembled WGS sequence"/>
</dbReference>
<dbReference type="PANTHER" id="PTHR30203:SF29">
    <property type="entry name" value="PROTEIN CYAE"/>
    <property type="match status" value="1"/>
</dbReference>
<dbReference type="Pfam" id="PF02321">
    <property type="entry name" value="OEP"/>
    <property type="match status" value="2"/>
</dbReference>
<dbReference type="InterPro" id="IPR003423">
    <property type="entry name" value="OMP_efflux"/>
</dbReference>